<dbReference type="AlphaFoldDB" id="A0A7H1N0M3"/>
<gene>
    <name evidence="1" type="ORF">HQ394_07855</name>
</gene>
<evidence type="ECO:0000313" key="2">
    <source>
        <dbReference type="Proteomes" id="UP000516369"/>
    </source>
</evidence>
<protein>
    <submittedName>
        <fullName evidence="1">Uncharacterized protein</fullName>
    </submittedName>
</protein>
<organism evidence="1 2">
    <name type="scientific">Defluviicoccus vanus</name>
    <dbReference type="NCBI Taxonomy" id="111831"/>
    <lineage>
        <taxon>Bacteria</taxon>
        <taxon>Pseudomonadati</taxon>
        <taxon>Pseudomonadota</taxon>
        <taxon>Alphaproteobacteria</taxon>
        <taxon>Rhodospirillales</taxon>
        <taxon>Rhodospirillaceae</taxon>
        <taxon>Defluviicoccus</taxon>
    </lineage>
</organism>
<accession>A0A7H1N0M3</accession>
<evidence type="ECO:0000313" key="1">
    <source>
        <dbReference type="EMBL" id="QNT69259.1"/>
    </source>
</evidence>
<dbReference type="Proteomes" id="UP000516369">
    <property type="component" value="Chromosome"/>
</dbReference>
<name>A0A7H1N0M3_9PROT</name>
<dbReference type="KEGG" id="dvn:HQ394_07855"/>
<reference evidence="1 2" key="1">
    <citation type="submission" date="2020-05" db="EMBL/GenBank/DDBJ databases">
        <title>Complete closed genome sequence of Defluviicoccus vanus.</title>
        <authorList>
            <person name="Bessarab I."/>
            <person name="Arumugam K."/>
            <person name="Maszenan A.M."/>
            <person name="Seviour R.J."/>
            <person name="Williams R.B."/>
        </authorList>
    </citation>
    <scope>NUCLEOTIDE SEQUENCE [LARGE SCALE GENOMIC DNA]</scope>
    <source>
        <strain evidence="1 2">Ben 114</strain>
    </source>
</reference>
<dbReference type="EMBL" id="CP053923">
    <property type="protein sequence ID" value="QNT69259.1"/>
    <property type="molecule type" value="Genomic_DNA"/>
</dbReference>
<dbReference type="RefSeq" id="WP_190262764.1">
    <property type="nucleotide sequence ID" value="NZ_CP053923.1"/>
</dbReference>
<keyword evidence="2" id="KW-1185">Reference proteome</keyword>
<proteinExistence type="predicted"/>
<sequence length="84" mass="9720">MTRIFKMHDCRWIASAQLLGYQQVRQAKFSLHFSIVNPEQSPLLCINDGFEVFDRYFLLILNSPDDWLTTAGDERGNGARDRGQ</sequence>